<dbReference type="OrthoDB" id="5584477at2759"/>
<evidence type="ECO:0000313" key="4">
    <source>
        <dbReference type="Proteomes" id="UP000245946"/>
    </source>
</evidence>
<dbReference type="EMBL" id="KZ819283">
    <property type="protein sequence ID" value="PWO01153.1"/>
    <property type="molecule type" value="Genomic_DNA"/>
</dbReference>
<sequence>MTQLGRYQLALISTRPCVSVCHGLTLCGAKLRLWRFDAHTYACTRVIDLHDEAHVEQLVRFVAFLASDEALVRWSPTEHETFGVKNGLDSVEVYTWLAPPVLLLARCDLFGGRTCCWGGQARRSGGEVEDIVIKMAWVPSYLIGHEGAVLRHLEAAEVSNIPRFAGTLDYPSAMRTDRSNHAVKLIDDAAISKARCWIPEWSKHGVELDALVLKCPIGLRIVARSPRAQLDVLHMYRDLGAVLARVAEANVHYRDFNLGNVLLAPASLRESSGLAVLLIDFGGARIGEQPRGNLPSRDRSASVADGGHELRLSADDACSANASFISRQSTQAAENVREVIEWSEKVALFEADLPAPSADDYDYKNTDLQLARQTLSEAEAAVRSSQHRPTDDLESAFWCLLYQRTHRRQHDDCRQYGCQGLQVWLRCSMEKSQAGRRSHGPGQHLAGSVAAAGRAHDLL</sequence>
<dbReference type="Pfam" id="PF17667">
    <property type="entry name" value="Pkinase_fungal"/>
    <property type="match status" value="1"/>
</dbReference>
<dbReference type="RefSeq" id="XP_025601431.1">
    <property type="nucleotide sequence ID" value="XM_025744834.1"/>
</dbReference>
<gene>
    <name evidence="3" type="ORF">FA09DRAFT_3530</name>
</gene>
<feature type="domain" description="Fungal-type protein kinase" evidence="2">
    <location>
        <begin position="2"/>
        <end position="166"/>
    </location>
</feature>
<dbReference type="PANTHER" id="PTHR38248">
    <property type="entry name" value="FUNK1 6"/>
    <property type="match status" value="1"/>
</dbReference>
<feature type="region of interest" description="Disordered" evidence="1">
    <location>
        <begin position="435"/>
        <end position="459"/>
    </location>
</feature>
<evidence type="ECO:0000256" key="1">
    <source>
        <dbReference type="SAM" id="MobiDB-lite"/>
    </source>
</evidence>
<proteinExistence type="predicted"/>
<dbReference type="Proteomes" id="UP000245946">
    <property type="component" value="Unassembled WGS sequence"/>
</dbReference>
<dbReference type="PANTHER" id="PTHR38248:SF2">
    <property type="entry name" value="FUNK1 11"/>
    <property type="match status" value="1"/>
</dbReference>
<dbReference type="InterPro" id="IPR011009">
    <property type="entry name" value="Kinase-like_dom_sf"/>
</dbReference>
<accession>A0A316ZJI1</accession>
<dbReference type="SUPFAM" id="SSF56112">
    <property type="entry name" value="Protein kinase-like (PK-like)"/>
    <property type="match status" value="1"/>
</dbReference>
<evidence type="ECO:0000259" key="2">
    <source>
        <dbReference type="Pfam" id="PF17667"/>
    </source>
</evidence>
<dbReference type="GeneID" id="37272378"/>
<organism evidence="3 4">
    <name type="scientific">Tilletiopsis washingtonensis</name>
    <dbReference type="NCBI Taxonomy" id="58919"/>
    <lineage>
        <taxon>Eukaryota</taxon>
        <taxon>Fungi</taxon>
        <taxon>Dikarya</taxon>
        <taxon>Basidiomycota</taxon>
        <taxon>Ustilaginomycotina</taxon>
        <taxon>Exobasidiomycetes</taxon>
        <taxon>Entylomatales</taxon>
        <taxon>Entylomatales incertae sedis</taxon>
        <taxon>Tilletiopsis</taxon>
    </lineage>
</organism>
<protein>
    <recommendedName>
        <fullName evidence="2">Fungal-type protein kinase domain-containing protein</fullName>
    </recommendedName>
</protein>
<name>A0A316ZJI1_9BASI</name>
<evidence type="ECO:0000313" key="3">
    <source>
        <dbReference type="EMBL" id="PWO01153.1"/>
    </source>
</evidence>
<keyword evidence="4" id="KW-1185">Reference proteome</keyword>
<dbReference type="AlphaFoldDB" id="A0A316ZJI1"/>
<dbReference type="InterPro" id="IPR040976">
    <property type="entry name" value="Pkinase_fungal"/>
</dbReference>
<reference evidence="3 4" key="1">
    <citation type="journal article" date="2018" name="Mol. Biol. Evol.">
        <title>Broad Genomic Sampling Reveals a Smut Pathogenic Ancestry of the Fungal Clade Ustilaginomycotina.</title>
        <authorList>
            <person name="Kijpornyongpan T."/>
            <person name="Mondo S.J."/>
            <person name="Barry K."/>
            <person name="Sandor L."/>
            <person name="Lee J."/>
            <person name="Lipzen A."/>
            <person name="Pangilinan J."/>
            <person name="LaButti K."/>
            <person name="Hainaut M."/>
            <person name="Henrissat B."/>
            <person name="Grigoriev I.V."/>
            <person name="Spatafora J.W."/>
            <person name="Aime M.C."/>
        </authorList>
    </citation>
    <scope>NUCLEOTIDE SEQUENCE [LARGE SCALE GENOMIC DNA]</scope>
    <source>
        <strain evidence="3 4">MCA 4186</strain>
    </source>
</reference>